<dbReference type="Proteomes" id="UP000245423">
    <property type="component" value="Chromosome 1"/>
</dbReference>
<accession>A0A1M4PS07</accession>
<feature type="transmembrane region" description="Helical" evidence="1">
    <location>
        <begin position="6"/>
        <end position="27"/>
    </location>
</feature>
<evidence type="ECO:0008006" key="4">
    <source>
        <dbReference type="Google" id="ProtNLM"/>
    </source>
</evidence>
<reference evidence="2 3" key="1">
    <citation type="submission" date="2016-11" db="EMBL/GenBank/DDBJ databases">
        <authorList>
            <person name="Manzoor S."/>
        </authorList>
    </citation>
    <scope>NUCLEOTIDE SEQUENCE [LARGE SCALE GENOMIC DNA]</scope>
    <source>
        <strain evidence="2">Clostridium ultunense strain Esp</strain>
    </source>
</reference>
<gene>
    <name evidence="2" type="ORF">CUESP1_2960</name>
</gene>
<protein>
    <recommendedName>
        <fullName evidence="4">Lipoprotein</fullName>
    </recommendedName>
</protein>
<evidence type="ECO:0000256" key="1">
    <source>
        <dbReference type="SAM" id="Phobius"/>
    </source>
</evidence>
<sequence>MYIIGILNIVIHIKFGLMDIIGITKLLKEVRIMKKRTTVFMLLISILLFTSIVACRGKDVDENNGEPADKVEQTTEDIVENDEETIMKDFKTMVKSDNEPFTLVKFIDENIEKVKIEYATEMIKDLEEVQEGYIERYTDQLFMEEHQMELLSLSEIGQTGRDEMENKIENLLFFDETKIEEIKNGNLNELVKKLIQGKYRLINMEGAFYPIIDYEELKVYNDYLSEEMKEYIDIKSMDSNMPTILDAGIVISFDQLAERLIKTENYILKYPDSIKYEEILRLYGVYLKFYLEGSSNTPIYDFESKKIKDEILSSYKKVKDMDETVTSKVVSKYIDIIGENQNIIDENVLSKVTELHSEAIATIEEQK</sequence>
<keyword evidence="1" id="KW-0812">Transmembrane</keyword>
<organism evidence="2 3">
    <name type="scientific">[Clostridium] ultunense Esp</name>
    <dbReference type="NCBI Taxonomy" id="1288971"/>
    <lineage>
        <taxon>Bacteria</taxon>
        <taxon>Bacillati</taxon>
        <taxon>Bacillota</taxon>
        <taxon>Tissierellia</taxon>
        <taxon>Tissierellales</taxon>
        <taxon>Tepidimicrobiaceae</taxon>
        <taxon>Schnuerera</taxon>
    </lineage>
</organism>
<feature type="transmembrane region" description="Helical" evidence="1">
    <location>
        <begin position="39"/>
        <end position="54"/>
    </location>
</feature>
<keyword evidence="1" id="KW-1133">Transmembrane helix</keyword>
<dbReference type="AlphaFoldDB" id="A0A1M4PS07"/>
<name>A0A1M4PS07_9FIRM</name>
<keyword evidence="1" id="KW-0472">Membrane</keyword>
<proteinExistence type="predicted"/>
<keyword evidence="3" id="KW-1185">Reference proteome</keyword>
<evidence type="ECO:0000313" key="3">
    <source>
        <dbReference type="Proteomes" id="UP000245423"/>
    </source>
</evidence>
<dbReference type="EMBL" id="LT669839">
    <property type="protein sequence ID" value="SHD78288.1"/>
    <property type="molecule type" value="Genomic_DNA"/>
</dbReference>
<evidence type="ECO:0000313" key="2">
    <source>
        <dbReference type="EMBL" id="SHD78288.1"/>
    </source>
</evidence>